<proteinExistence type="inferred from homology"/>
<feature type="compositionally biased region" description="Gly residues" evidence="2">
    <location>
        <begin position="243"/>
        <end position="260"/>
    </location>
</feature>
<dbReference type="SUPFAM" id="SSF140459">
    <property type="entry name" value="PE/PPE dimer-like"/>
    <property type="match status" value="1"/>
</dbReference>
<protein>
    <recommendedName>
        <fullName evidence="3">PPE domain-containing protein</fullName>
    </recommendedName>
</protein>
<feature type="compositionally biased region" description="Low complexity" evidence="2">
    <location>
        <begin position="363"/>
        <end position="373"/>
    </location>
</feature>
<dbReference type="Pfam" id="PF00823">
    <property type="entry name" value="PPE"/>
    <property type="match status" value="1"/>
</dbReference>
<feature type="compositionally biased region" description="Gly residues" evidence="2">
    <location>
        <begin position="374"/>
        <end position="394"/>
    </location>
</feature>
<reference evidence="4 5" key="1">
    <citation type="submission" date="2020-08" db="EMBL/GenBank/DDBJ databases">
        <title>Sequencing the genomes of 1000 actinobacteria strains.</title>
        <authorList>
            <person name="Klenk H.-P."/>
        </authorList>
    </citation>
    <scope>NUCLEOTIDE SEQUENCE [LARGE SCALE GENOMIC DNA]</scope>
    <source>
        <strain evidence="4 5">DSM 43582</strain>
    </source>
</reference>
<accession>A0A7W9PFP3</accession>
<organism evidence="4 5">
    <name type="scientific">Nocardia transvalensis</name>
    <dbReference type="NCBI Taxonomy" id="37333"/>
    <lineage>
        <taxon>Bacteria</taxon>
        <taxon>Bacillati</taxon>
        <taxon>Actinomycetota</taxon>
        <taxon>Actinomycetes</taxon>
        <taxon>Mycobacteriales</taxon>
        <taxon>Nocardiaceae</taxon>
        <taxon>Nocardia</taxon>
    </lineage>
</organism>
<feature type="compositionally biased region" description="Gly residues" evidence="2">
    <location>
        <begin position="307"/>
        <end position="316"/>
    </location>
</feature>
<dbReference type="Gene3D" id="1.20.1260.20">
    <property type="entry name" value="PPE superfamily"/>
    <property type="match status" value="1"/>
</dbReference>
<feature type="domain" description="PPE" evidence="3">
    <location>
        <begin position="73"/>
        <end position="207"/>
    </location>
</feature>
<dbReference type="AlphaFoldDB" id="A0A7W9PFP3"/>
<feature type="compositionally biased region" description="Gly residues" evidence="2">
    <location>
        <begin position="325"/>
        <end position="362"/>
    </location>
</feature>
<dbReference type="InterPro" id="IPR000030">
    <property type="entry name" value="PPE_dom"/>
</dbReference>
<dbReference type="EMBL" id="JACHIT010000001">
    <property type="protein sequence ID" value="MBB5914768.1"/>
    <property type="molecule type" value="Genomic_DNA"/>
</dbReference>
<keyword evidence="5" id="KW-1185">Reference proteome</keyword>
<dbReference type="InterPro" id="IPR038332">
    <property type="entry name" value="PPE_sf"/>
</dbReference>
<name>A0A7W9PFP3_9NOCA</name>
<gene>
    <name evidence="4" type="ORF">BJY24_003635</name>
</gene>
<dbReference type="Proteomes" id="UP000540412">
    <property type="component" value="Unassembled WGS sequence"/>
</dbReference>
<evidence type="ECO:0000256" key="1">
    <source>
        <dbReference type="ARBA" id="ARBA00010652"/>
    </source>
</evidence>
<comment type="similarity">
    <text evidence="1">Belongs to the mycobacterial PPE family.</text>
</comment>
<evidence type="ECO:0000313" key="5">
    <source>
        <dbReference type="Proteomes" id="UP000540412"/>
    </source>
</evidence>
<sequence>MTGDNPPLDPQQATLATIVGIDPALLQATKTKQGSKYMQDQLGFNSTDDDYIRGLEEWAGVSHHDIHSHAQDMKPGAMHDSAKAWNTISASLGGAVFGLNLSIQKALSDGVHGQFGDAALNSAKKFVQQATDVQEVIQAVGLRIETAAFGAEAVMRTVPPPKAGDGAASTQVPTVLDVLGAGNPAAAVAAGRSEDELWRDAIAAMQANYDTTYGPAGKGVPTFVPVAAPGGDGNGNDHDGGIPNSGGGNGGTDGGTGGTNGKTEGNDGKTDNGEQQAGNDATSTSSAGDSSNSAGNQGNQSTAPGQQGAGTTGTGAGPSATSAAGFGGGAGSGGRGGGSGLSGGGAGGTSGGAGRGASGVPGAGNNATAAASGMGAGKAGASGMGGMPGMGHGAGGRKDEESENEHKTPDYLIMDREEELLGRRDPTVPQAIGADIPAAQYDQNDGRGRRG</sequence>
<evidence type="ECO:0000259" key="3">
    <source>
        <dbReference type="Pfam" id="PF00823"/>
    </source>
</evidence>
<evidence type="ECO:0000313" key="4">
    <source>
        <dbReference type="EMBL" id="MBB5914768.1"/>
    </source>
</evidence>
<comment type="caution">
    <text evidence="4">The sequence shown here is derived from an EMBL/GenBank/DDBJ whole genome shotgun (WGS) entry which is preliminary data.</text>
</comment>
<feature type="region of interest" description="Disordered" evidence="2">
    <location>
        <begin position="224"/>
        <end position="451"/>
    </location>
</feature>
<dbReference type="RefSeq" id="WP_040746209.1">
    <property type="nucleotide sequence ID" value="NZ_JACHIT010000001.1"/>
</dbReference>
<evidence type="ECO:0000256" key="2">
    <source>
        <dbReference type="SAM" id="MobiDB-lite"/>
    </source>
</evidence>
<feature type="compositionally biased region" description="Low complexity" evidence="2">
    <location>
        <begin position="280"/>
        <end position="306"/>
    </location>
</feature>
<feature type="compositionally biased region" description="Basic and acidic residues" evidence="2">
    <location>
        <begin position="396"/>
        <end position="426"/>
    </location>
</feature>